<evidence type="ECO:0000256" key="6">
    <source>
        <dbReference type="ARBA" id="ARBA00022729"/>
    </source>
</evidence>
<evidence type="ECO:0000256" key="1">
    <source>
        <dbReference type="ARBA" id="ARBA00004609"/>
    </source>
</evidence>
<dbReference type="GO" id="GO:0005886">
    <property type="term" value="C:plasma membrane"/>
    <property type="evidence" value="ECO:0007669"/>
    <property type="project" value="UniProtKB-SubCell"/>
</dbReference>
<protein>
    <submittedName>
        <fullName evidence="12">Ly6/PLAUR domain-containing protein 6</fullName>
    </submittedName>
</protein>
<evidence type="ECO:0000256" key="11">
    <source>
        <dbReference type="SAM" id="SignalP"/>
    </source>
</evidence>
<evidence type="ECO:0000256" key="9">
    <source>
        <dbReference type="ARBA" id="ARBA00023180"/>
    </source>
</evidence>
<keyword evidence="4" id="KW-0964">Secreted</keyword>
<dbReference type="InterPro" id="IPR045860">
    <property type="entry name" value="Snake_toxin-like_sf"/>
</dbReference>
<evidence type="ECO:0000256" key="5">
    <source>
        <dbReference type="ARBA" id="ARBA00022622"/>
    </source>
</evidence>
<evidence type="ECO:0000256" key="3">
    <source>
        <dbReference type="ARBA" id="ARBA00022475"/>
    </source>
</evidence>
<dbReference type="GO" id="GO:0090263">
    <property type="term" value="P:positive regulation of canonical Wnt signaling pathway"/>
    <property type="evidence" value="ECO:0007669"/>
    <property type="project" value="TreeGrafter"/>
</dbReference>
<keyword evidence="8" id="KW-1015">Disulfide bond</keyword>
<feature type="chain" id="PRO_5043878269" evidence="11">
    <location>
        <begin position="26"/>
        <end position="155"/>
    </location>
</feature>
<dbReference type="AlphaFoldDB" id="A0AAW1C942"/>
<feature type="signal peptide" evidence="11">
    <location>
        <begin position="1"/>
        <end position="25"/>
    </location>
</feature>
<dbReference type="Pfam" id="PF16975">
    <property type="entry name" value="UPAR_LY6_2"/>
    <property type="match status" value="1"/>
</dbReference>
<keyword evidence="6 11" id="KW-0732">Signal</keyword>
<evidence type="ECO:0000256" key="2">
    <source>
        <dbReference type="ARBA" id="ARBA00004613"/>
    </source>
</evidence>
<evidence type="ECO:0000256" key="10">
    <source>
        <dbReference type="ARBA" id="ARBA00023288"/>
    </source>
</evidence>
<gene>
    <name evidence="12" type="ORF">NXF25_001791</name>
</gene>
<accession>A0AAW1C942</accession>
<evidence type="ECO:0000256" key="8">
    <source>
        <dbReference type="ARBA" id="ARBA00023157"/>
    </source>
</evidence>
<reference evidence="12 13" key="1">
    <citation type="journal article" date="2024" name="Proc. Natl. Acad. Sci. U.S.A.">
        <title>The genetic regulatory architecture and epigenomic basis for age-related changes in rattlesnake venom.</title>
        <authorList>
            <person name="Hogan M.P."/>
            <person name="Holding M.L."/>
            <person name="Nystrom G.S."/>
            <person name="Colston T.J."/>
            <person name="Bartlett D.A."/>
            <person name="Mason A.J."/>
            <person name="Ellsworth S.A."/>
            <person name="Rautsaw R.M."/>
            <person name="Lawrence K.C."/>
            <person name="Strickland J.L."/>
            <person name="He B."/>
            <person name="Fraser P."/>
            <person name="Margres M.J."/>
            <person name="Gilbert D.M."/>
            <person name="Gibbs H.L."/>
            <person name="Parkinson C.L."/>
            <person name="Rokyta D.R."/>
        </authorList>
    </citation>
    <scope>NUCLEOTIDE SEQUENCE [LARGE SCALE GENOMIC DNA]</scope>
    <source>
        <strain evidence="12">DRR0105</strain>
    </source>
</reference>
<evidence type="ECO:0000313" key="13">
    <source>
        <dbReference type="Proteomes" id="UP001474421"/>
    </source>
</evidence>
<dbReference type="GO" id="GO:0030550">
    <property type="term" value="F:acetylcholine receptor inhibitor activity"/>
    <property type="evidence" value="ECO:0007669"/>
    <property type="project" value="TreeGrafter"/>
</dbReference>
<comment type="caution">
    <text evidence="12">The sequence shown here is derived from an EMBL/GenBank/DDBJ whole genome shotgun (WGS) entry which is preliminary data.</text>
</comment>
<name>A0AAW1C942_CROAD</name>
<organism evidence="12 13">
    <name type="scientific">Crotalus adamanteus</name>
    <name type="common">Eastern diamondback rattlesnake</name>
    <dbReference type="NCBI Taxonomy" id="8729"/>
    <lineage>
        <taxon>Eukaryota</taxon>
        <taxon>Metazoa</taxon>
        <taxon>Chordata</taxon>
        <taxon>Craniata</taxon>
        <taxon>Vertebrata</taxon>
        <taxon>Euteleostomi</taxon>
        <taxon>Lepidosauria</taxon>
        <taxon>Squamata</taxon>
        <taxon>Bifurcata</taxon>
        <taxon>Unidentata</taxon>
        <taxon>Episquamata</taxon>
        <taxon>Toxicofera</taxon>
        <taxon>Serpentes</taxon>
        <taxon>Colubroidea</taxon>
        <taxon>Viperidae</taxon>
        <taxon>Crotalinae</taxon>
        <taxon>Crotalus</taxon>
    </lineage>
</organism>
<dbReference type="InterPro" id="IPR039457">
    <property type="entry name" value="LYPD6-like"/>
</dbReference>
<dbReference type="Proteomes" id="UP001474421">
    <property type="component" value="Unassembled WGS sequence"/>
</dbReference>
<keyword evidence="9" id="KW-0325">Glycoprotein</keyword>
<evidence type="ECO:0000313" key="12">
    <source>
        <dbReference type="EMBL" id="KAK9410616.1"/>
    </source>
</evidence>
<dbReference type="GO" id="GO:0005576">
    <property type="term" value="C:extracellular region"/>
    <property type="evidence" value="ECO:0007669"/>
    <property type="project" value="UniProtKB-SubCell"/>
</dbReference>
<dbReference type="SUPFAM" id="SSF57302">
    <property type="entry name" value="Snake toxin-like"/>
    <property type="match status" value="1"/>
</dbReference>
<dbReference type="PANTHER" id="PTHR31171">
    <property type="entry name" value="LY6/PLAUR DOMAIN-CONTAINING PROTEIN 6"/>
    <property type="match status" value="1"/>
</dbReference>
<comment type="subcellular location">
    <subcellularLocation>
        <location evidence="1">Cell membrane</location>
        <topology evidence="1">Lipid-anchor</topology>
        <topology evidence="1">GPI-anchor</topology>
    </subcellularLocation>
    <subcellularLocation>
        <location evidence="2">Secreted</location>
    </subcellularLocation>
</comment>
<dbReference type="GO" id="GO:0098552">
    <property type="term" value="C:side of membrane"/>
    <property type="evidence" value="ECO:0007669"/>
    <property type="project" value="UniProtKB-KW"/>
</dbReference>
<dbReference type="PANTHER" id="PTHR31171:SF0">
    <property type="entry name" value="LY6_PLAUR DOMAIN-CONTAINING PROTEIN 6"/>
    <property type="match status" value="1"/>
</dbReference>
<evidence type="ECO:0000256" key="4">
    <source>
        <dbReference type="ARBA" id="ARBA00022525"/>
    </source>
</evidence>
<evidence type="ECO:0000256" key="7">
    <source>
        <dbReference type="ARBA" id="ARBA00023136"/>
    </source>
</evidence>
<dbReference type="EMBL" id="JAOTOJ010000001">
    <property type="protein sequence ID" value="KAK9410616.1"/>
    <property type="molecule type" value="Genomic_DNA"/>
</dbReference>
<keyword evidence="5" id="KW-0336">GPI-anchor</keyword>
<keyword evidence="10" id="KW-0449">Lipoprotein</keyword>
<keyword evidence="3" id="KW-1003">Cell membrane</keyword>
<sequence length="155" mass="17535">MESWPTLGWLLFLSLIADCLKGTRGRDFTVKDIVYLHPSTTPYPGGFKCFTCEQAVDNYECNQWAPDVYCPRATRYCYSQHTLEANGKSVSVTKRCVPLEDCLTTGCIALQHKGLKVCTSCWAKIFGEAKYKLKKELAGTDQNSILRWHPVYHSA</sequence>
<keyword evidence="13" id="KW-1185">Reference proteome</keyword>
<proteinExistence type="predicted"/>
<keyword evidence="7" id="KW-0472">Membrane</keyword>